<protein>
    <submittedName>
        <fullName evidence="2">Uncharacterized protein</fullName>
    </submittedName>
</protein>
<name>A0A0F9ETQ9_9ZZZZ</name>
<reference evidence="2" key="1">
    <citation type="journal article" date="2015" name="Nature">
        <title>Complex archaea that bridge the gap between prokaryotes and eukaryotes.</title>
        <authorList>
            <person name="Spang A."/>
            <person name="Saw J.H."/>
            <person name="Jorgensen S.L."/>
            <person name="Zaremba-Niedzwiedzka K."/>
            <person name="Martijn J."/>
            <person name="Lind A.E."/>
            <person name="van Eijk R."/>
            <person name="Schleper C."/>
            <person name="Guy L."/>
            <person name="Ettema T.J."/>
        </authorList>
    </citation>
    <scope>NUCLEOTIDE SEQUENCE</scope>
</reference>
<dbReference type="EMBL" id="LAZR01026138">
    <property type="protein sequence ID" value="KKL69671.1"/>
    <property type="molecule type" value="Genomic_DNA"/>
</dbReference>
<dbReference type="AlphaFoldDB" id="A0A0F9ETQ9"/>
<comment type="caution">
    <text evidence="2">The sequence shown here is derived from an EMBL/GenBank/DDBJ whole genome shotgun (WGS) entry which is preliminary data.</text>
</comment>
<feature type="transmembrane region" description="Helical" evidence="1">
    <location>
        <begin position="6"/>
        <end position="26"/>
    </location>
</feature>
<organism evidence="2">
    <name type="scientific">marine sediment metagenome</name>
    <dbReference type="NCBI Taxonomy" id="412755"/>
    <lineage>
        <taxon>unclassified sequences</taxon>
        <taxon>metagenomes</taxon>
        <taxon>ecological metagenomes</taxon>
    </lineage>
</organism>
<sequence length="44" mass="4559">MELYVLIVSILLGCLAIICIIAAAVGSDQPDRKGALILALFGIS</sequence>
<accession>A0A0F9ETQ9</accession>
<keyword evidence="1" id="KW-0472">Membrane</keyword>
<keyword evidence="1" id="KW-1133">Transmembrane helix</keyword>
<keyword evidence="1" id="KW-0812">Transmembrane</keyword>
<evidence type="ECO:0000313" key="2">
    <source>
        <dbReference type="EMBL" id="KKL69671.1"/>
    </source>
</evidence>
<feature type="non-terminal residue" evidence="2">
    <location>
        <position position="44"/>
    </location>
</feature>
<proteinExistence type="predicted"/>
<gene>
    <name evidence="2" type="ORF">LCGC14_2112550</name>
</gene>
<evidence type="ECO:0000256" key="1">
    <source>
        <dbReference type="SAM" id="Phobius"/>
    </source>
</evidence>